<evidence type="ECO:0000313" key="2">
    <source>
        <dbReference type="Proteomes" id="UP000282289"/>
    </source>
</evidence>
<dbReference type="RefSeq" id="WP_122280226.1">
    <property type="nucleotide sequence ID" value="NZ_RBQT01000009.1"/>
</dbReference>
<dbReference type="CDD" id="cd17019">
    <property type="entry name" value="T3SC_IA_ShcA-like"/>
    <property type="match status" value="1"/>
</dbReference>
<dbReference type="GO" id="GO:0030254">
    <property type="term" value="P:protein secretion by the type III secretion system"/>
    <property type="evidence" value="ECO:0007669"/>
    <property type="project" value="InterPro"/>
</dbReference>
<dbReference type="Pfam" id="PF05932">
    <property type="entry name" value="CesT"/>
    <property type="match status" value="1"/>
</dbReference>
<reference evidence="1 2" key="1">
    <citation type="submission" date="2018-08" db="EMBL/GenBank/DDBJ databases">
        <title>Recombination of ecologically and evolutionarily significant loci maintains genetic cohesion in the Pseudomonas syringae species complex.</title>
        <authorList>
            <person name="Dillon M."/>
            <person name="Thakur S."/>
            <person name="Almeida R.N.D."/>
            <person name="Weir B.S."/>
            <person name="Guttman D.S."/>
        </authorList>
    </citation>
    <scope>NUCLEOTIDE SEQUENCE [LARGE SCALE GENOMIC DNA]</scope>
    <source>
        <strain evidence="1 2">ICMP 19589</strain>
    </source>
</reference>
<accession>A0A7Z6XYJ8</accession>
<dbReference type="AlphaFoldDB" id="A0A7Z6XYJ8"/>
<organism evidence="1 2">
    <name type="scientific">Pseudomonas syringae pv. actinidiae</name>
    <dbReference type="NCBI Taxonomy" id="103796"/>
    <lineage>
        <taxon>Bacteria</taxon>
        <taxon>Pseudomonadati</taxon>
        <taxon>Pseudomonadota</taxon>
        <taxon>Gammaproteobacteria</taxon>
        <taxon>Pseudomonadales</taxon>
        <taxon>Pseudomonadaceae</taxon>
        <taxon>Pseudomonas</taxon>
        <taxon>Pseudomonas syringae</taxon>
    </lineage>
</organism>
<protein>
    <submittedName>
        <fullName evidence="1">Type III chaperone protein ShcA</fullName>
    </submittedName>
</protein>
<dbReference type="Gene3D" id="3.30.1460.10">
    <property type="match status" value="1"/>
</dbReference>
<dbReference type="EMBL" id="RBQT01000009">
    <property type="protein sequence ID" value="RMP84358.1"/>
    <property type="molecule type" value="Genomic_DNA"/>
</dbReference>
<gene>
    <name evidence="1" type="ORF">ALQ15_03147</name>
</gene>
<dbReference type="Proteomes" id="UP000282289">
    <property type="component" value="Unassembled WGS sequence"/>
</dbReference>
<dbReference type="GeneID" id="69858289"/>
<sequence>MSSLFYKTLLDDFSRSMEMHALVFDDKGACNLIIDKAFALTLLRDDTHQRLLLIGLLEPHEDLPLQRLLAGALNPLVNAGPGIGWDDQSGLYHAYQSIPREKVSVEMLKLEIAGLVEWMRCWREART</sequence>
<evidence type="ECO:0000313" key="1">
    <source>
        <dbReference type="EMBL" id="RMP84358.1"/>
    </source>
</evidence>
<proteinExistence type="predicted"/>
<dbReference type="SUPFAM" id="SSF69635">
    <property type="entry name" value="Type III secretory system chaperone-like"/>
    <property type="match status" value="1"/>
</dbReference>
<dbReference type="InterPro" id="IPR010261">
    <property type="entry name" value="Tir_chaperone"/>
</dbReference>
<name>A0A7Z6XYJ8_PSESF</name>
<comment type="caution">
    <text evidence="1">The sequence shown here is derived from an EMBL/GenBank/DDBJ whole genome shotgun (WGS) entry which is preliminary data.</text>
</comment>